<dbReference type="Proteomes" id="UP000325636">
    <property type="component" value="Unassembled WGS sequence"/>
</dbReference>
<proteinExistence type="predicted"/>
<reference evidence="2" key="1">
    <citation type="submission" date="2019-04" db="EMBL/GenBank/DDBJ databases">
        <title>Microviridin 1777: A Toxic Chymotrypsin Inhibitor Discovered by a Metabologenomic Approach.</title>
        <authorList>
            <person name="Sieber S."/>
            <person name="Grendelmeier S.M."/>
            <person name="Harris L.A."/>
            <person name="Mitchell D.A."/>
            <person name="Gademann K."/>
        </authorList>
    </citation>
    <scope>NUCLEOTIDE SEQUENCE [LARGE SCALE GENOMIC DNA]</scope>
    <source>
        <strain evidence="2">EAWAG127a</strain>
    </source>
</reference>
<dbReference type="EMBL" id="SRLN01000012">
    <property type="protein sequence ID" value="KAB0239800.1"/>
    <property type="molecule type" value="Genomic_DNA"/>
</dbReference>
<gene>
    <name evidence="1" type="ORF">EZJ55_03395</name>
</gene>
<comment type="caution">
    <text evidence="1">The sequence shown here is derived from an EMBL/GenBank/DDBJ whole genome shotgun (WGS) entry which is preliminary data.</text>
</comment>
<organism evidence="1 2">
    <name type="scientific">Microcystis aeruginosa EAWAG127a</name>
    <dbReference type="NCBI Taxonomy" id="2529855"/>
    <lineage>
        <taxon>Bacteria</taxon>
        <taxon>Bacillati</taxon>
        <taxon>Cyanobacteriota</taxon>
        <taxon>Cyanophyceae</taxon>
        <taxon>Oscillatoriophycideae</taxon>
        <taxon>Chroococcales</taxon>
        <taxon>Microcystaceae</taxon>
        <taxon>Microcystis</taxon>
    </lineage>
</organism>
<evidence type="ECO:0000313" key="2">
    <source>
        <dbReference type="Proteomes" id="UP000325636"/>
    </source>
</evidence>
<protein>
    <submittedName>
        <fullName evidence="1">Uncharacterized protein</fullName>
    </submittedName>
</protein>
<dbReference type="AlphaFoldDB" id="A0A5J5LQL2"/>
<name>A0A5J5LQL2_MICAE</name>
<accession>A0A5J5LQL2</accession>
<sequence length="74" mass="8287">MLYNGSLFLGSIRDCDADLFDLFAQSRNPNSHLLIRGTHKRKLNHLEEKQIIASLAGFSGEKEDSSTSAVRLRP</sequence>
<evidence type="ECO:0000313" key="1">
    <source>
        <dbReference type="EMBL" id="KAB0239800.1"/>
    </source>
</evidence>